<reference evidence="8" key="2">
    <citation type="submission" date="2025-08" db="UniProtKB">
        <authorList>
            <consortium name="Ensembl"/>
        </authorList>
    </citation>
    <scope>IDENTIFICATION</scope>
</reference>
<evidence type="ECO:0000256" key="4">
    <source>
        <dbReference type="ARBA" id="ARBA00019905"/>
    </source>
</evidence>
<dbReference type="GeneTree" id="ENSGT00390000006949"/>
<dbReference type="Gene3D" id="1.50.10.10">
    <property type="match status" value="1"/>
</dbReference>
<dbReference type="Proteomes" id="UP000008672">
    <property type="component" value="Unassembled WGS sequence"/>
</dbReference>
<reference evidence="9" key="1">
    <citation type="submission" date="2011-08" db="EMBL/GenBank/DDBJ databases">
        <title>The draft genome of Latimeria chalumnae.</title>
        <authorList>
            <person name="Di Palma F."/>
            <person name="Alfoldi J."/>
            <person name="Johnson J."/>
            <person name="Berlin A."/>
            <person name="Gnerre S."/>
            <person name="Jaffe D."/>
            <person name="MacCallum I."/>
            <person name="Young S."/>
            <person name="Walker B.J."/>
            <person name="Lander E."/>
            <person name="Lindblad-Toh K."/>
        </authorList>
    </citation>
    <scope>NUCLEOTIDE SEQUENCE [LARGE SCALE GENOMIC DNA]</scope>
    <source>
        <strain evidence="9">Wild caught</strain>
    </source>
</reference>
<dbReference type="Ensembl" id="ENSLACT00000019585.2">
    <property type="protein sequence ID" value="ENSLACP00000019448.2"/>
    <property type="gene ID" value="ENSLACG00000017106.2"/>
</dbReference>
<dbReference type="EMBL" id="AFYH01011823">
    <property type="status" value="NOT_ANNOTATED_CDS"/>
    <property type="molecule type" value="Genomic_DNA"/>
</dbReference>
<keyword evidence="9" id="KW-1185">Reference proteome</keyword>
<keyword evidence="5 7" id="KW-0378">Hydrolase</keyword>
<dbReference type="EC" id="3.2.1.28" evidence="3 7"/>
<dbReference type="STRING" id="7897.ENSLACP00000019448"/>
<dbReference type="HOGENOM" id="CLU_006451_4_0_1"/>
<dbReference type="InterPro" id="IPR018232">
    <property type="entry name" value="Glyco_hydro_37_CS"/>
</dbReference>
<dbReference type="PROSITE" id="PS00927">
    <property type="entry name" value="TREHALASE_1"/>
    <property type="match status" value="1"/>
</dbReference>
<proteinExistence type="inferred from homology"/>
<dbReference type="eggNOG" id="KOG0602">
    <property type="taxonomic scope" value="Eukaryota"/>
</dbReference>
<evidence type="ECO:0000256" key="7">
    <source>
        <dbReference type="RuleBase" id="RU361180"/>
    </source>
</evidence>
<evidence type="ECO:0000313" key="8">
    <source>
        <dbReference type="Ensembl" id="ENSLACP00000019448.2"/>
    </source>
</evidence>
<dbReference type="FunCoup" id="H3BC27">
    <property type="interactions" value="213"/>
</dbReference>
<evidence type="ECO:0000256" key="3">
    <source>
        <dbReference type="ARBA" id="ARBA00012757"/>
    </source>
</evidence>
<accession>H3BC27</accession>
<dbReference type="PRINTS" id="PR00744">
    <property type="entry name" value="GLHYDRLASE37"/>
</dbReference>
<name>H3BC27_LATCH</name>
<evidence type="ECO:0000256" key="6">
    <source>
        <dbReference type="ARBA" id="ARBA00023295"/>
    </source>
</evidence>
<evidence type="ECO:0000256" key="2">
    <source>
        <dbReference type="ARBA" id="ARBA00005615"/>
    </source>
</evidence>
<protein>
    <recommendedName>
        <fullName evidence="4 7">Trehalase</fullName>
        <ecNumber evidence="3 7">3.2.1.28</ecNumber>
    </recommendedName>
    <alternativeName>
        <fullName evidence="7">Alpha-trehalose glucohydrolase</fullName>
    </alternativeName>
</protein>
<reference evidence="8" key="3">
    <citation type="submission" date="2025-09" db="UniProtKB">
        <authorList>
            <consortium name="Ensembl"/>
        </authorList>
    </citation>
    <scope>IDENTIFICATION</scope>
</reference>
<dbReference type="InterPro" id="IPR001661">
    <property type="entry name" value="Glyco_hydro_37"/>
</dbReference>
<keyword evidence="6 7" id="KW-0326">Glycosidase</keyword>
<dbReference type="OMA" id="RYWDASD"/>
<comment type="catalytic activity">
    <reaction evidence="1 7">
        <text>alpha,alpha-trehalose + H2O = alpha-D-glucose + beta-D-glucose</text>
        <dbReference type="Rhea" id="RHEA:32675"/>
        <dbReference type="ChEBI" id="CHEBI:15377"/>
        <dbReference type="ChEBI" id="CHEBI:15903"/>
        <dbReference type="ChEBI" id="CHEBI:16551"/>
        <dbReference type="ChEBI" id="CHEBI:17925"/>
        <dbReference type="EC" id="3.2.1.28"/>
    </reaction>
</comment>
<evidence type="ECO:0000256" key="5">
    <source>
        <dbReference type="ARBA" id="ARBA00022801"/>
    </source>
</evidence>
<comment type="similarity">
    <text evidence="2 7">Belongs to the glycosyl hydrolase 37 family.</text>
</comment>
<dbReference type="InParanoid" id="H3BC27"/>
<dbReference type="InterPro" id="IPR008928">
    <property type="entry name" value="6-hairpin_glycosidase_sf"/>
</dbReference>
<dbReference type="GO" id="GO:0004555">
    <property type="term" value="F:alpha,alpha-trehalase activity"/>
    <property type="evidence" value="ECO:0007669"/>
    <property type="project" value="UniProtKB-EC"/>
</dbReference>
<dbReference type="GO" id="GO:0005993">
    <property type="term" value="P:trehalose catabolic process"/>
    <property type="evidence" value="ECO:0007669"/>
    <property type="project" value="TreeGrafter"/>
</dbReference>
<dbReference type="AlphaFoldDB" id="H3BC27"/>
<dbReference type="Bgee" id="ENSLACG00000017106">
    <property type="expression patterns" value="Expressed in muscle tissue and 2 other cell types or tissues"/>
</dbReference>
<dbReference type="Pfam" id="PF01204">
    <property type="entry name" value="Trehalase"/>
    <property type="match status" value="1"/>
</dbReference>
<dbReference type="PANTHER" id="PTHR23403">
    <property type="entry name" value="TREHALASE"/>
    <property type="match status" value="1"/>
</dbReference>
<dbReference type="PROSITE" id="PS00928">
    <property type="entry name" value="TREHALASE_2"/>
    <property type="match status" value="1"/>
</dbReference>
<sequence>MYQRFRTATTSSLLQWKEGFYFKKKKKKMLWKFWGFGLAWISCFCELNVCVLSAPPPPCASLIYCSGEILQQVQRARLFEDDKHFVDMKLKQYPDKILEAFRNLTAEVIGGDLTPEQLRGFVSSNFEGPGQEFEPWTPGDWQDQPRILEKISDNKLRVWAVQLHNLWKSLGRKIREDVKSRSELHSQIYIPHPVVVPGGRFREFYYWDSYWVINGLLISDMPNTAKGMIQNYFYLLERYGFVPNGGRIYYERRSQPPFLTLMVESYFNKTTDSEFLRTNIHLLEKEYEFWMRNRTVMVSVAGRDYTLNRYVVDVGDPRPESYSADWELAKDLLEADRQELWAELKSAAESGWDFSSRWFINSSGENSGSLSDTKTRQVVPVDLNAVLCRCEHALAHFYRVLDNIPKAEGYEKALKERKSAVQAVLWDEAWGSWFDYNLVKTRRNVRFYASNLSPLWAECFPGDQMVTEKVIQYLKSEKVLNYRNGIPTSLSESGQQWDFPNAWPPLQQMIIEGLAKTDSVEAGRIAFDLAQKWIQANWAAYGKYQAMFEKYDVTGDGKPGGGGEYEVQLGFGWTNGVALQLLDQFGDRLTVESAAPASACTTVLLLTCGLAAFYSLL</sequence>
<organism evidence="8 9">
    <name type="scientific">Latimeria chalumnae</name>
    <name type="common">Coelacanth</name>
    <dbReference type="NCBI Taxonomy" id="7897"/>
    <lineage>
        <taxon>Eukaryota</taxon>
        <taxon>Metazoa</taxon>
        <taxon>Chordata</taxon>
        <taxon>Craniata</taxon>
        <taxon>Vertebrata</taxon>
        <taxon>Euteleostomi</taxon>
        <taxon>Coelacanthiformes</taxon>
        <taxon>Coelacanthidae</taxon>
        <taxon>Latimeria</taxon>
    </lineage>
</organism>
<dbReference type="InterPro" id="IPR012341">
    <property type="entry name" value="6hp_glycosidase-like_sf"/>
</dbReference>
<gene>
    <name evidence="8" type="primary">TREH</name>
</gene>
<evidence type="ECO:0000313" key="9">
    <source>
        <dbReference type="Proteomes" id="UP000008672"/>
    </source>
</evidence>
<dbReference type="PANTHER" id="PTHR23403:SF1">
    <property type="entry name" value="TREHALASE"/>
    <property type="match status" value="1"/>
</dbReference>
<evidence type="ECO:0000256" key="1">
    <source>
        <dbReference type="ARBA" id="ARBA00001576"/>
    </source>
</evidence>
<dbReference type="SUPFAM" id="SSF48208">
    <property type="entry name" value="Six-hairpin glycosidases"/>
    <property type="match status" value="1"/>
</dbReference>